<dbReference type="SUPFAM" id="SSF50978">
    <property type="entry name" value="WD40 repeat-like"/>
    <property type="match status" value="1"/>
</dbReference>
<comment type="caution">
    <text evidence="11">The sequence shown here is derived from an EMBL/GenBank/DDBJ whole genome shotgun (WGS) entry which is preliminary data.</text>
</comment>
<dbReference type="PANTHER" id="PTHR47642:SF3">
    <property type="entry name" value="ATP-DEPENDENT DNA HELICASE"/>
    <property type="match status" value="1"/>
</dbReference>
<dbReference type="Pfam" id="PF16300">
    <property type="entry name" value="WD40_4"/>
    <property type="match status" value="1"/>
</dbReference>
<comment type="catalytic activity">
    <reaction evidence="8">
        <text>ATP + H2O = ADP + phosphate + H(+)</text>
        <dbReference type="Rhea" id="RHEA:13065"/>
        <dbReference type="ChEBI" id="CHEBI:15377"/>
        <dbReference type="ChEBI" id="CHEBI:15378"/>
        <dbReference type="ChEBI" id="CHEBI:30616"/>
        <dbReference type="ChEBI" id="CHEBI:43474"/>
        <dbReference type="ChEBI" id="CHEBI:456216"/>
        <dbReference type="EC" id="5.6.2.3"/>
    </reaction>
</comment>
<dbReference type="GO" id="GO:0005524">
    <property type="term" value="F:ATP binding"/>
    <property type="evidence" value="ECO:0007669"/>
    <property type="project" value="UniProtKB-KW"/>
</dbReference>
<evidence type="ECO:0000256" key="9">
    <source>
        <dbReference type="SAM" id="MobiDB-lite"/>
    </source>
</evidence>
<organism evidence="11 12">
    <name type="scientific">Mugilogobius chulae</name>
    <name type="common">yellowstripe goby</name>
    <dbReference type="NCBI Taxonomy" id="88201"/>
    <lineage>
        <taxon>Eukaryota</taxon>
        <taxon>Metazoa</taxon>
        <taxon>Chordata</taxon>
        <taxon>Craniata</taxon>
        <taxon>Vertebrata</taxon>
        <taxon>Euteleostomi</taxon>
        <taxon>Actinopterygii</taxon>
        <taxon>Neopterygii</taxon>
        <taxon>Teleostei</taxon>
        <taxon>Neoteleostei</taxon>
        <taxon>Acanthomorphata</taxon>
        <taxon>Gobiaria</taxon>
        <taxon>Gobiiformes</taxon>
        <taxon>Gobioidei</taxon>
        <taxon>Gobiidae</taxon>
        <taxon>Gobionellinae</taxon>
        <taxon>Mugilogobius</taxon>
    </lineage>
</organism>
<dbReference type="Proteomes" id="UP001460270">
    <property type="component" value="Unassembled WGS sequence"/>
</dbReference>
<dbReference type="FunFam" id="2.130.10.10:FF:000076">
    <property type="entry name" value="Coronin"/>
    <property type="match status" value="1"/>
</dbReference>
<dbReference type="InterPro" id="IPR036322">
    <property type="entry name" value="WD40_repeat_dom_sf"/>
</dbReference>
<dbReference type="InterPro" id="IPR027417">
    <property type="entry name" value="P-loop_NTPase"/>
</dbReference>
<dbReference type="Gene3D" id="3.40.50.300">
    <property type="entry name" value="P-loop containing nucleotide triphosphate hydrolases"/>
    <property type="match status" value="1"/>
</dbReference>
<dbReference type="GO" id="GO:0043139">
    <property type="term" value="F:5'-3' DNA helicase activity"/>
    <property type="evidence" value="ECO:0007669"/>
    <property type="project" value="UniProtKB-EC"/>
</dbReference>
<keyword evidence="8" id="KW-0067">ATP-binding</keyword>
<proteinExistence type="inferred from homology"/>
<evidence type="ECO:0000256" key="5">
    <source>
        <dbReference type="ARBA" id="ARBA00022737"/>
    </source>
</evidence>
<feature type="compositionally biased region" description="Low complexity" evidence="9">
    <location>
        <begin position="374"/>
        <end position="422"/>
    </location>
</feature>
<comment type="similarity">
    <text evidence="2">Belongs to the WD repeat coronin family.</text>
</comment>
<dbReference type="PROSITE" id="PS50082">
    <property type="entry name" value="WD_REPEATS_2"/>
    <property type="match status" value="2"/>
</dbReference>
<keyword evidence="3" id="KW-0963">Cytoplasm</keyword>
<feature type="region of interest" description="Disordered" evidence="9">
    <location>
        <begin position="962"/>
        <end position="1040"/>
    </location>
</feature>
<dbReference type="InterPro" id="IPR015048">
    <property type="entry name" value="DUF1899"/>
</dbReference>
<dbReference type="SMART" id="SM00320">
    <property type="entry name" value="WD40"/>
    <property type="match status" value="3"/>
</dbReference>
<evidence type="ECO:0000259" key="10">
    <source>
        <dbReference type="SMART" id="SM01166"/>
    </source>
</evidence>
<gene>
    <name evidence="11" type="ORF">WMY93_003713</name>
</gene>
<dbReference type="GO" id="GO:0005737">
    <property type="term" value="C:cytoplasm"/>
    <property type="evidence" value="ECO:0007669"/>
    <property type="project" value="UniProtKB-SubCell"/>
</dbReference>
<evidence type="ECO:0000313" key="11">
    <source>
        <dbReference type="EMBL" id="KAK7940387.1"/>
    </source>
</evidence>
<keyword evidence="8" id="KW-0378">Hydrolase</keyword>
<dbReference type="GO" id="GO:0003779">
    <property type="term" value="F:actin binding"/>
    <property type="evidence" value="ECO:0007669"/>
    <property type="project" value="UniProtKB-KW"/>
</dbReference>
<dbReference type="GO" id="GO:0030036">
    <property type="term" value="P:actin cytoskeleton organization"/>
    <property type="evidence" value="ECO:0007669"/>
    <property type="project" value="UniProtKB-ARBA"/>
</dbReference>
<comment type="similarity">
    <text evidence="8">Belongs to the helicase family.</text>
</comment>
<keyword evidence="8" id="KW-0547">Nucleotide-binding</keyword>
<comment type="cofactor">
    <cofactor evidence="8">
        <name>Mg(2+)</name>
        <dbReference type="ChEBI" id="CHEBI:18420"/>
    </cofactor>
</comment>
<dbReference type="Gene3D" id="2.130.10.10">
    <property type="entry name" value="YVTN repeat-like/Quinoprotein amine dehydrogenase"/>
    <property type="match status" value="1"/>
</dbReference>
<dbReference type="InterPro" id="IPR015943">
    <property type="entry name" value="WD40/YVTN_repeat-like_dom_sf"/>
</dbReference>
<evidence type="ECO:0000256" key="3">
    <source>
        <dbReference type="ARBA" id="ARBA00022490"/>
    </source>
</evidence>
<keyword evidence="8" id="KW-0233">DNA recombination</keyword>
<dbReference type="InterPro" id="IPR010285">
    <property type="entry name" value="DNA_helicase_pif1-like_DEAD"/>
</dbReference>
<feature type="compositionally biased region" description="Polar residues" evidence="9">
    <location>
        <begin position="281"/>
        <end position="307"/>
    </location>
</feature>
<evidence type="ECO:0000256" key="6">
    <source>
        <dbReference type="ARBA" id="ARBA00023203"/>
    </source>
</evidence>
<keyword evidence="8" id="KW-0234">DNA repair</keyword>
<dbReference type="SMART" id="SM01166">
    <property type="entry name" value="DUF1899"/>
    <property type="match status" value="1"/>
</dbReference>
<feature type="repeat" description="WD" evidence="7">
    <location>
        <begin position="1168"/>
        <end position="1210"/>
    </location>
</feature>
<evidence type="ECO:0000256" key="8">
    <source>
        <dbReference type="RuleBase" id="RU363044"/>
    </source>
</evidence>
<dbReference type="PANTHER" id="PTHR47642">
    <property type="entry name" value="ATP-DEPENDENT DNA HELICASE"/>
    <property type="match status" value="1"/>
</dbReference>
<dbReference type="EC" id="5.6.2.3" evidence="8"/>
<dbReference type="GO" id="GO:0000723">
    <property type="term" value="P:telomere maintenance"/>
    <property type="evidence" value="ECO:0007669"/>
    <property type="project" value="InterPro"/>
</dbReference>
<dbReference type="SMART" id="SM01167">
    <property type="entry name" value="DUF1900"/>
    <property type="match status" value="1"/>
</dbReference>
<feature type="region of interest" description="Disordered" evidence="9">
    <location>
        <begin position="1427"/>
        <end position="1452"/>
    </location>
</feature>
<evidence type="ECO:0000256" key="4">
    <source>
        <dbReference type="ARBA" id="ARBA00022574"/>
    </source>
</evidence>
<evidence type="ECO:0000256" key="1">
    <source>
        <dbReference type="ARBA" id="ARBA00004496"/>
    </source>
</evidence>
<dbReference type="SUPFAM" id="SSF52540">
    <property type="entry name" value="P-loop containing nucleoside triphosphate hydrolases"/>
    <property type="match status" value="1"/>
</dbReference>
<feature type="domain" description="DUF1899" evidence="10">
    <location>
        <begin position="1044"/>
        <end position="1109"/>
    </location>
</feature>
<dbReference type="EMBL" id="JBBPFD010000002">
    <property type="protein sequence ID" value="KAK7940387.1"/>
    <property type="molecule type" value="Genomic_DNA"/>
</dbReference>
<dbReference type="InterPro" id="IPR051055">
    <property type="entry name" value="PIF1_helicase"/>
</dbReference>
<sequence length="1505" mass="168126">MPSTKTSCRSTAAKLRRQKQLEKQQVTQQGTSHKELNRVWDSVTVSGTQEEGEKKNHKLFVPDEDPEKKFVLFVGDSHLQTLAFHEKSFPESCLSFGFSCTPEATAKHLQRVLSEDGKKLADKKPDLLCLLAPSNIPCNTTFKNAVEIFEGLLCSAKEFCSQLGYNYQIALSQAYHRVAAIYGITYHPIGDHFCRNNRKLWNEKGTHLSDDHGLQILMDQVWTACYRMLELSPSCAPKLPFRTYSKPRRSPRRPAPVSPPVTPPETFSRGRPNRPRKSKESLCSQQSSPDTAQQNTSSLKCGNTMNSGCHVKKQRISMTQTTCSRITSESYTSSELQLDDLEIFPPLMPTAREKCDLFTPLVSLTPLSHHEPQHQPLPQEQHQTQQQQQTQQQHQTKPQLQILPQQQPQQQQQKQQQLQSLPQPQQLQEAECICPPDDPDRMSKEDATRIMTAYKQACSNELDSPGDLEALFNRLNINQDILEEAFEVLGGRTCIILKRGIAEIWINQGNWSLLSCWEANIDIQYITDGYAVAAYIATYISKSEREVGSLLGNAQREALQGNESAKDAMKTMGTIYLHNREVSAQEAAYRVTGMHLKDCSRSVDFIPTGNNIVRLTKPIKQLETSSSEDIWMKNIIDRYINRPNDSIFNDMCIAVFVSDYRILYTGQTSTRPILLQNSFGAITKRVNTPPAIIRYARFSQAQQPELFHQSILQLFLPYRAESDLKPLQYRSFEEFYNSGQILLSDNSINSVKSVVDSNRNNYDRQTDDLEAIESNVNNNANLEDAWCTLFPNQQHDRLEDIDEGLKRPDEEHAESSEIPELSITKENVQHIEKANIMTRQEGLDLVRTLNEQQMTIFNKIRKWCINKIQGKNPPPLHIFISGGAGTGKSHLIRALQYEATRLLAPLCSAPDSTSVLLAAPTGIAAYNLKTTTIHSMFSIGLDARLPYVPLGEDKLNTLRVEKVSLHPDKRPKLKTTNQPAAKKEVSNSKIKDDLARGCSTSSSPLSTPSSSAAPSRSPSSTSGLSSGFVPSPSPSQSAKAIHSLLGPSTKFRHIQGSVMHRDSHITNIRNLNLTTPGECDGFCVNFKHVAVPLSTSGGQIAIFERTNPGKQPDTNVPTIQNSANVADLCWDPFNTHRLAVAGEDAKIRVWQVPEGGLVETLTEPELILRGHTEKIYSIRFHPLASGLLVSSSYDLTVRLWSLETGEEVKILSGHEDQVFAMAWSPDGKLLATVCKDGKVRIYDPRKSATPVQEGPGPEGHRGARIVWVCEGKYLLVSGFNHQSERGLYLFSVDSLSSGAVSNVNVDVAPSTLIPFYDPDTSVVILTGKGDTRVNIYEIVPESPYFIECSSFNTPEPHKVWVGFSAQDGLQCPGVEIAVAMMLTKTTIEPVAFKVPRVKKEFFQDDVYPDTAICWEPALTASAWLSGSNGQHKKMSLKPKDMTPVSEAPKEAPVRKYMPSSYYLEEKTDEQKKEELLSAMVAKLGNLDDPLPQEAFEGVDDDEWDD</sequence>
<dbReference type="PROSITE" id="PS50294">
    <property type="entry name" value="WD_REPEATS_REGION"/>
    <property type="match status" value="2"/>
</dbReference>
<dbReference type="Pfam" id="PF05970">
    <property type="entry name" value="PIF1"/>
    <property type="match status" value="1"/>
</dbReference>
<feature type="compositionally biased region" description="Low complexity" evidence="9">
    <location>
        <begin position="999"/>
        <end position="1027"/>
    </location>
</feature>
<keyword evidence="8" id="KW-0227">DNA damage</keyword>
<dbReference type="Pfam" id="PF00400">
    <property type="entry name" value="WD40"/>
    <property type="match status" value="3"/>
</dbReference>
<evidence type="ECO:0000256" key="2">
    <source>
        <dbReference type="ARBA" id="ARBA00009482"/>
    </source>
</evidence>
<dbReference type="GO" id="GO:0006281">
    <property type="term" value="P:DNA repair"/>
    <property type="evidence" value="ECO:0007669"/>
    <property type="project" value="UniProtKB-KW"/>
</dbReference>
<dbReference type="GO" id="GO:0006310">
    <property type="term" value="P:DNA recombination"/>
    <property type="evidence" value="ECO:0007669"/>
    <property type="project" value="UniProtKB-KW"/>
</dbReference>
<dbReference type="InterPro" id="IPR001680">
    <property type="entry name" value="WD40_rpt"/>
</dbReference>
<keyword evidence="8" id="KW-0347">Helicase</keyword>
<name>A0AAW0Q7A0_9GOBI</name>
<keyword evidence="5" id="KW-0677">Repeat</keyword>
<evidence type="ECO:0000313" key="12">
    <source>
        <dbReference type="Proteomes" id="UP001460270"/>
    </source>
</evidence>
<keyword evidence="6" id="KW-0009">Actin-binding</keyword>
<keyword evidence="12" id="KW-1185">Reference proteome</keyword>
<feature type="region of interest" description="Disordered" evidence="9">
    <location>
        <begin position="242"/>
        <end position="307"/>
    </location>
</feature>
<dbReference type="GO" id="GO:0016787">
    <property type="term" value="F:hydrolase activity"/>
    <property type="evidence" value="ECO:0007669"/>
    <property type="project" value="UniProtKB-KW"/>
</dbReference>
<keyword evidence="4 7" id="KW-0853">WD repeat</keyword>
<dbReference type="Pfam" id="PF08953">
    <property type="entry name" value="DUF1899"/>
    <property type="match status" value="1"/>
</dbReference>
<protein>
    <recommendedName>
        <fullName evidence="8">ATP-dependent DNA helicase</fullName>
        <ecNumber evidence="8">5.6.2.3</ecNumber>
    </recommendedName>
</protein>
<feature type="compositionally biased region" description="Basic and acidic residues" evidence="9">
    <location>
        <begin position="981"/>
        <end position="995"/>
    </location>
</feature>
<feature type="repeat" description="WD" evidence="7">
    <location>
        <begin position="1211"/>
        <end position="1243"/>
    </location>
</feature>
<feature type="compositionally biased region" description="Pro residues" evidence="9">
    <location>
        <begin position="253"/>
        <end position="263"/>
    </location>
</feature>
<comment type="subcellular location">
    <subcellularLocation>
        <location evidence="1">Cytoplasm</location>
    </subcellularLocation>
</comment>
<evidence type="ECO:0000256" key="7">
    <source>
        <dbReference type="PROSITE-ProRule" id="PRU00221"/>
    </source>
</evidence>
<feature type="region of interest" description="Disordered" evidence="9">
    <location>
        <begin position="367"/>
        <end position="422"/>
    </location>
</feature>
<feature type="region of interest" description="Disordered" evidence="9">
    <location>
        <begin position="1"/>
        <end position="37"/>
    </location>
</feature>
<feature type="compositionally biased region" description="Polar residues" evidence="9">
    <location>
        <begin position="1"/>
        <end position="10"/>
    </location>
</feature>
<accession>A0AAW0Q7A0</accession>
<reference evidence="12" key="1">
    <citation type="submission" date="2024-04" db="EMBL/GenBank/DDBJ databases">
        <title>Salinicola lusitanus LLJ914,a marine bacterium isolated from the Okinawa Trough.</title>
        <authorList>
            <person name="Li J."/>
        </authorList>
    </citation>
    <scope>NUCLEOTIDE SEQUENCE [LARGE SCALE GENOMIC DNA]</scope>
</reference>